<keyword evidence="6" id="KW-0689">Ribosomal protein</keyword>
<dbReference type="Pfam" id="PF16189">
    <property type="entry name" value="Creatinase_N_2"/>
    <property type="match status" value="1"/>
</dbReference>
<dbReference type="CDD" id="cd01657">
    <property type="entry name" value="Ribosomal_L7_archeal_euk"/>
    <property type="match status" value="1"/>
</dbReference>
<feature type="domain" description="Creatinase N-terminal" evidence="11">
    <location>
        <begin position="9"/>
        <end position="136"/>
    </location>
</feature>
<dbReference type="InterPro" id="IPR029149">
    <property type="entry name" value="Creatin/AminoP/Spt16_N"/>
</dbReference>
<proteinExistence type="inferred from homology"/>
<evidence type="ECO:0008006" key="16">
    <source>
        <dbReference type="Google" id="ProtNLM"/>
    </source>
</evidence>
<dbReference type="InterPro" id="IPR036005">
    <property type="entry name" value="Creatinase/aminopeptidase-like"/>
</dbReference>
<dbReference type="PANTHER" id="PTHR43763">
    <property type="entry name" value="XAA-PRO AMINOPEPTIDASE 1"/>
    <property type="match status" value="1"/>
</dbReference>
<dbReference type="FunFam" id="3.40.350.10:FF:000003">
    <property type="entry name" value="Xaa-pro aminopeptidase P"/>
    <property type="match status" value="1"/>
</dbReference>
<dbReference type="PROSITE" id="PS00634">
    <property type="entry name" value="RIBOSOMAL_L30"/>
    <property type="match status" value="1"/>
</dbReference>
<evidence type="ECO:0000259" key="13">
    <source>
        <dbReference type="Pfam" id="PF16188"/>
    </source>
</evidence>
<dbReference type="InterPro" id="IPR035808">
    <property type="entry name" value="Ribosomal_uL30_euk_arc"/>
</dbReference>
<evidence type="ECO:0000313" key="15">
    <source>
        <dbReference type="Proteomes" id="UP000240830"/>
    </source>
</evidence>
<dbReference type="InterPro" id="IPR005998">
    <property type="entry name" value="Ribosomal_uL30_euk"/>
</dbReference>
<reference evidence="14 15" key="1">
    <citation type="submission" date="2016-10" db="EMBL/GenBank/DDBJ databases">
        <title>The genome of Paramicrosporidium saccamoebae is the missing link in understanding Cryptomycota and Microsporidia evolution.</title>
        <authorList>
            <person name="Quandt C.A."/>
            <person name="Beaudet D."/>
            <person name="Corsaro D."/>
            <person name="Michel R."/>
            <person name="Corradi N."/>
            <person name="James T."/>
        </authorList>
    </citation>
    <scope>NUCLEOTIDE SEQUENCE [LARGE SCALE GENOMIC DNA]</scope>
    <source>
        <strain evidence="14 15">KSL3</strain>
    </source>
</reference>
<evidence type="ECO:0000256" key="4">
    <source>
        <dbReference type="ARBA" id="ARBA00022723"/>
    </source>
</evidence>
<dbReference type="EMBL" id="MTSL01000191">
    <property type="protein sequence ID" value="PJF17055.1"/>
    <property type="molecule type" value="Genomic_DNA"/>
</dbReference>
<dbReference type="GO" id="GO:0003723">
    <property type="term" value="F:RNA binding"/>
    <property type="evidence" value="ECO:0007669"/>
    <property type="project" value="InterPro"/>
</dbReference>
<dbReference type="Proteomes" id="UP000240830">
    <property type="component" value="Unassembled WGS sequence"/>
</dbReference>
<evidence type="ECO:0000259" key="12">
    <source>
        <dbReference type="Pfam" id="PF08079"/>
    </source>
</evidence>
<dbReference type="OrthoDB" id="9995434at2759"/>
<dbReference type="Pfam" id="PF00327">
    <property type="entry name" value="Ribosomal_L30"/>
    <property type="match status" value="1"/>
</dbReference>
<dbReference type="SUPFAM" id="SSF53092">
    <property type="entry name" value="Creatinase/prolidase N-terminal domain"/>
    <property type="match status" value="1"/>
</dbReference>
<feature type="domain" description="Large ribosomal subunit protein uL30 N-terminal eukaryotes" evidence="12">
    <location>
        <begin position="612"/>
        <end position="683"/>
    </location>
</feature>
<dbReference type="FunFam" id="3.30.1390.20:FF:000003">
    <property type="entry name" value="60S ribosomal protein L7"/>
    <property type="match status" value="1"/>
</dbReference>
<dbReference type="InterPro" id="IPR018038">
    <property type="entry name" value="Ribosomal_uL30_CS"/>
</dbReference>
<dbReference type="FunFam" id="1.10.15.30:FF:000001">
    <property type="entry name" value="60S ribosomal protein L7"/>
    <property type="match status" value="1"/>
</dbReference>
<keyword evidence="8" id="KW-0687">Ribonucleoprotein</keyword>
<dbReference type="InterPro" id="IPR000587">
    <property type="entry name" value="Creatinase_N"/>
</dbReference>
<comment type="similarity">
    <text evidence="2">Belongs to the universal ribosomal protein uL30 family.</text>
</comment>
<dbReference type="Pfam" id="PF00557">
    <property type="entry name" value="Peptidase_M24"/>
    <property type="match status" value="1"/>
</dbReference>
<evidence type="ECO:0000256" key="5">
    <source>
        <dbReference type="ARBA" id="ARBA00022801"/>
    </source>
</evidence>
<feature type="domain" description="Peptidase M24 C-terminal" evidence="13">
    <location>
        <begin position="542"/>
        <end position="604"/>
    </location>
</feature>
<dbReference type="CDD" id="cd01085">
    <property type="entry name" value="APP"/>
    <property type="match status" value="1"/>
</dbReference>
<keyword evidence="7" id="KW-0464">Manganese</keyword>
<dbReference type="InterPro" id="IPR016082">
    <property type="entry name" value="Ribosomal_uL30_ferredoxin-like"/>
</dbReference>
<keyword evidence="15" id="KW-1185">Reference proteome</keyword>
<dbReference type="GO" id="GO:0070006">
    <property type="term" value="F:metalloaminopeptidase activity"/>
    <property type="evidence" value="ECO:0007669"/>
    <property type="project" value="InterPro"/>
</dbReference>
<dbReference type="Pfam" id="PF16188">
    <property type="entry name" value="Peptidase_M24_C"/>
    <property type="match status" value="1"/>
</dbReference>
<keyword evidence="4" id="KW-0479">Metal-binding</keyword>
<dbReference type="FunFam" id="3.30.1390.20:FF:000002">
    <property type="entry name" value="60S ribosomal protein L7"/>
    <property type="match status" value="1"/>
</dbReference>
<dbReference type="NCBIfam" id="TIGR01310">
    <property type="entry name" value="uL30_euk"/>
    <property type="match status" value="1"/>
</dbReference>
<feature type="domain" description="Peptidase M24" evidence="10">
    <location>
        <begin position="314"/>
        <end position="530"/>
    </location>
</feature>
<dbReference type="STRING" id="1246581.A0A2H9TH65"/>
<evidence type="ECO:0000256" key="8">
    <source>
        <dbReference type="ARBA" id="ARBA00023274"/>
    </source>
</evidence>
<evidence type="ECO:0000256" key="3">
    <source>
        <dbReference type="ARBA" id="ARBA00008766"/>
    </source>
</evidence>
<evidence type="ECO:0000259" key="9">
    <source>
        <dbReference type="Pfam" id="PF00327"/>
    </source>
</evidence>
<comment type="cofactor">
    <cofactor evidence="1">
        <name>Mn(2+)</name>
        <dbReference type="ChEBI" id="CHEBI:29035"/>
    </cofactor>
</comment>
<dbReference type="Pfam" id="PF08079">
    <property type="entry name" value="Ribosomal_L30_N"/>
    <property type="match status" value="1"/>
</dbReference>
<dbReference type="PANTHER" id="PTHR43763:SF6">
    <property type="entry name" value="XAA-PRO AMINOPEPTIDASE 1"/>
    <property type="match status" value="1"/>
</dbReference>
<dbReference type="GO" id="GO:0005840">
    <property type="term" value="C:ribosome"/>
    <property type="evidence" value="ECO:0007669"/>
    <property type="project" value="UniProtKB-KW"/>
</dbReference>
<accession>A0A2H9TH65</accession>
<comment type="caution">
    <text evidence="14">The sequence shown here is derived from an EMBL/GenBank/DDBJ whole genome shotgun (WGS) entry which is preliminary data.</text>
</comment>
<organism evidence="14 15">
    <name type="scientific">Paramicrosporidium saccamoebae</name>
    <dbReference type="NCBI Taxonomy" id="1246581"/>
    <lineage>
        <taxon>Eukaryota</taxon>
        <taxon>Fungi</taxon>
        <taxon>Fungi incertae sedis</taxon>
        <taxon>Cryptomycota</taxon>
        <taxon>Cryptomycota incertae sedis</taxon>
        <taxon>Paramicrosporidium</taxon>
    </lineage>
</organism>
<dbReference type="InterPro" id="IPR012988">
    <property type="entry name" value="Ribosomal_uL30_N_euk"/>
</dbReference>
<dbReference type="InterPro" id="IPR000994">
    <property type="entry name" value="Pept_M24"/>
</dbReference>
<dbReference type="Gene3D" id="3.40.350.10">
    <property type="entry name" value="Creatinase/prolidase N-terminal domain"/>
    <property type="match status" value="2"/>
</dbReference>
<evidence type="ECO:0000259" key="10">
    <source>
        <dbReference type="Pfam" id="PF00557"/>
    </source>
</evidence>
<dbReference type="InterPro" id="IPR036919">
    <property type="entry name" value="Ribo_uL30_ferredoxin-like_sf"/>
</dbReference>
<protein>
    <recommendedName>
        <fullName evidence="16">Creatinase/aminopeptidase</fullName>
    </recommendedName>
</protein>
<sequence>MSPTCTTARLEKLRKLMQERNLQAYYVPSEDAHQSEYIARWDARREFISNFTGSAGFAIVTATEAALWTDGRYFLQAEKQLDSNWRLMKAGLAGTMTKEEFLGKTLSAEARVGVDAQTISHDAAIKMREALQKTKIELCLGEENLVDLIWTDRPKKGLQEVFHLPINYSGRESKDKVALLQKYLVDNKLWGFVVSALDEVGWLFNLRGSDIECNPNFFSYALVTVNEARLYVDESKLTVDARNALDNVILRPYSAIFEDLQTWRAEIEKSGEKLLISRTCNAALVDRVGAELVVSRPSPVELEKAIKNPVEIEGFRKCHLRDAAALIKYFAWLENELKNGAVLDEVDGADKLAEFRKMGSDFKGLSFETISGSGANGAIIHYKPEKPSAAKITMDQMYLCDSGGQYLDGTTDVTRTVHFGTPTDEEKECFTRVLIGHIALDRVVFPTGTTGFMLDCLARSSLWEAGLDYRHGTGHGVGHFLNVHEGPQNISFHIRSNEVQFKPGMTVTNEPGCYLDDRFGIRIENVLIVKDANTKNNFSGVKFLNFENITMVPIATNLMDLKIMTDRDVEWVNEFHSKCLERVSPLLADDALALEWLRRETRPIRKAVLTTVPQSILKKRKAVETALAAQAAMKEEDRKTLREKRGAQFKRAESYVKEYRQKEREEVRLKRVARSTGSMYVPEAPKLAFVVRIKGINKLSPKPRKILQLLRLRQINNGVFVKLTSATMQMLKIVEPFISFGQPNLKSVRELVYKRGYGKVNGQRVALTDNRIVEESLGKAGIICMEDLIHEIFTVGPHFKEASNFLWPFKLSSPTGGFRERKLLHFVEGGDAGDRETLINGLIRKMN</sequence>
<dbReference type="InterPro" id="IPR032416">
    <property type="entry name" value="Peptidase_M24_C"/>
</dbReference>
<evidence type="ECO:0000256" key="1">
    <source>
        <dbReference type="ARBA" id="ARBA00001936"/>
    </source>
</evidence>
<dbReference type="AlphaFoldDB" id="A0A2H9TH65"/>
<evidence type="ECO:0000313" key="14">
    <source>
        <dbReference type="EMBL" id="PJF17055.1"/>
    </source>
</evidence>
<evidence type="ECO:0000259" key="11">
    <source>
        <dbReference type="Pfam" id="PF01321"/>
    </source>
</evidence>
<feature type="domain" description="Large ribosomal subunit protein uL30-like ferredoxin-like fold" evidence="9">
    <location>
        <begin position="688"/>
        <end position="738"/>
    </location>
</feature>
<dbReference type="FunFam" id="3.90.230.10:FF:000007">
    <property type="entry name" value="Xaa-Pro aminopeptidase P"/>
    <property type="match status" value="1"/>
</dbReference>
<dbReference type="Gene3D" id="1.10.15.30">
    <property type="match status" value="1"/>
</dbReference>
<evidence type="ECO:0000256" key="2">
    <source>
        <dbReference type="ARBA" id="ARBA00007594"/>
    </source>
</evidence>
<dbReference type="Gene3D" id="3.30.1390.20">
    <property type="entry name" value="Ribosomal protein L30, ferredoxin-like fold domain"/>
    <property type="match status" value="1"/>
</dbReference>
<dbReference type="GO" id="GO:0005737">
    <property type="term" value="C:cytoplasm"/>
    <property type="evidence" value="ECO:0007669"/>
    <property type="project" value="UniProtKB-ARBA"/>
</dbReference>
<name>A0A2H9TH65_9FUNG</name>
<dbReference type="Gene3D" id="3.90.230.10">
    <property type="entry name" value="Creatinase/methionine aminopeptidase superfamily"/>
    <property type="match status" value="1"/>
</dbReference>
<comment type="similarity">
    <text evidence="3">Belongs to the peptidase M24B family.</text>
</comment>
<dbReference type="GO" id="GO:0030684">
    <property type="term" value="C:preribosome"/>
    <property type="evidence" value="ECO:0007669"/>
    <property type="project" value="UniProtKB-ARBA"/>
</dbReference>
<evidence type="ECO:0000256" key="6">
    <source>
        <dbReference type="ARBA" id="ARBA00022980"/>
    </source>
</evidence>
<dbReference type="SUPFAM" id="SSF55920">
    <property type="entry name" value="Creatinase/aminopeptidase"/>
    <property type="match status" value="1"/>
</dbReference>
<dbReference type="InterPro" id="IPR050422">
    <property type="entry name" value="X-Pro_aminopeptidase_P"/>
</dbReference>
<dbReference type="GO" id="GO:0046872">
    <property type="term" value="F:metal ion binding"/>
    <property type="evidence" value="ECO:0007669"/>
    <property type="project" value="UniProtKB-KW"/>
</dbReference>
<evidence type="ECO:0000256" key="7">
    <source>
        <dbReference type="ARBA" id="ARBA00023211"/>
    </source>
</evidence>
<dbReference type="Pfam" id="PF01321">
    <property type="entry name" value="Creatinase_N"/>
    <property type="match status" value="1"/>
</dbReference>
<keyword evidence="5" id="KW-0378">Hydrolase</keyword>
<dbReference type="SUPFAM" id="SSF55129">
    <property type="entry name" value="Ribosomal protein L30p/L7e"/>
    <property type="match status" value="1"/>
</dbReference>
<gene>
    <name evidence="14" type="ORF">PSACC_03115</name>
</gene>
<dbReference type="InterPro" id="IPR033740">
    <property type="entry name" value="Pept_M24B"/>
</dbReference>